<keyword evidence="8" id="KW-0812">Transmembrane</keyword>
<dbReference type="InterPro" id="IPR018097">
    <property type="entry name" value="EGF_Ca-bd_CS"/>
</dbReference>
<feature type="disulfide bond" evidence="6">
    <location>
        <begin position="917"/>
        <end position="927"/>
    </location>
</feature>
<dbReference type="AlphaFoldDB" id="A0AA85JPK2"/>
<dbReference type="InterPro" id="IPR049883">
    <property type="entry name" value="NOTCH1_EGF-like"/>
</dbReference>
<feature type="disulfide bond" evidence="6">
    <location>
        <begin position="1088"/>
        <end position="1097"/>
    </location>
</feature>
<dbReference type="SMART" id="SM00181">
    <property type="entry name" value="EGF"/>
    <property type="match status" value="20"/>
</dbReference>
<dbReference type="PROSITE" id="PS01186">
    <property type="entry name" value="EGF_2"/>
    <property type="match status" value="11"/>
</dbReference>
<proteinExistence type="predicted"/>
<feature type="domain" description="EGF-like" evidence="9">
    <location>
        <begin position="712"/>
        <end position="753"/>
    </location>
</feature>
<organism evidence="10 11">
    <name type="scientific">Trichobilharzia regenti</name>
    <name type="common">Nasal bird schistosome</name>
    <dbReference type="NCBI Taxonomy" id="157069"/>
    <lineage>
        <taxon>Eukaryota</taxon>
        <taxon>Metazoa</taxon>
        <taxon>Spiralia</taxon>
        <taxon>Lophotrochozoa</taxon>
        <taxon>Platyhelminthes</taxon>
        <taxon>Trematoda</taxon>
        <taxon>Digenea</taxon>
        <taxon>Strigeidida</taxon>
        <taxon>Schistosomatoidea</taxon>
        <taxon>Schistosomatidae</taxon>
        <taxon>Trichobilharzia</taxon>
    </lineage>
</organism>
<feature type="domain" description="EGF-like" evidence="9">
    <location>
        <begin position="913"/>
        <end position="945"/>
    </location>
</feature>
<name>A0AA85JPK2_TRIRE</name>
<dbReference type="GO" id="GO:0007219">
    <property type="term" value="P:Notch signaling pathway"/>
    <property type="evidence" value="ECO:0007669"/>
    <property type="project" value="TreeGrafter"/>
</dbReference>
<evidence type="ECO:0000313" key="10">
    <source>
        <dbReference type="Proteomes" id="UP000050795"/>
    </source>
</evidence>
<dbReference type="SUPFAM" id="SSF57196">
    <property type="entry name" value="EGF/Laminin"/>
    <property type="match status" value="2"/>
</dbReference>
<dbReference type="CDD" id="cd00054">
    <property type="entry name" value="EGF_CA"/>
    <property type="match status" value="2"/>
</dbReference>
<feature type="domain" description="EGF-like" evidence="9">
    <location>
        <begin position="563"/>
        <end position="599"/>
    </location>
</feature>
<keyword evidence="8" id="KW-0472">Membrane</keyword>
<reference evidence="11" key="2">
    <citation type="submission" date="2023-11" db="UniProtKB">
        <authorList>
            <consortium name="WormBaseParasite"/>
        </authorList>
    </citation>
    <scope>IDENTIFICATION</scope>
</reference>
<dbReference type="Proteomes" id="UP000050795">
    <property type="component" value="Unassembled WGS sequence"/>
</dbReference>
<dbReference type="InterPro" id="IPR001881">
    <property type="entry name" value="EGF-like_Ca-bd_dom"/>
</dbReference>
<dbReference type="WBParaSite" id="TREG1_34520.1">
    <property type="protein sequence ID" value="TREG1_34520.1"/>
    <property type="gene ID" value="TREG1_34520"/>
</dbReference>
<dbReference type="SMART" id="SM00179">
    <property type="entry name" value="EGF_CA"/>
    <property type="match status" value="11"/>
</dbReference>
<feature type="disulfide bond" evidence="6">
    <location>
        <begin position="365"/>
        <end position="375"/>
    </location>
</feature>
<keyword evidence="5" id="KW-0325">Glycoprotein</keyword>
<dbReference type="InterPro" id="IPR000742">
    <property type="entry name" value="EGF"/>
</dbReference>
<evidence type="ECO:0000256" key="7">
    <source>
        <dbReference type="SAM" id="MobiDB-lite"/>
    </source>
</evidence>
<keyword evidence="2" id="KW-0732">Signal</keyword>
<accession>A0AA85JPK2</accession>
<dbReference type="Gene3D" id="2.10.25.10">
    <property type="entry name" value="Laminin"/>
    <property type="match status" value="14"/>
</dbReference>
<dbReference type="InterPro" id="IPR000152">
    <property type="entry name" value="EGF-type_Asp/Asn_hydroxyl_site"/>
</dbReference>
<feature type="domain" description="EGF-like" evidence="9">
    <location>
        <begin position="677"/>
        <end position="710"/>
    </location>
</feature>
<feature type="disulfide bond" evidence="6">
    <location>
        <begin position="551"/>
        <end position="560"/>
    </location>
</feature>
<reference evidence="10" key="1">
    <citation type="submission" date="2022-06" db="EMBL/GenBank/DDBJ databases">
        <authorList>
            <person name="Berger JAMES D."/>
            <person name="Berger JAMES D."/>
        </authorList>
    </citation>
    <scope>NUCLEOTIDE SEQUENCE [LARGE SCALE GENOMIC DNA]</scope>
</reference>
<keyword evidence="10" id="KW-1185">Reference proteome</keyword>
<dbReference type="FunFam" id="2.10.25.10:FF:000139">
    <property type="entry name" value="Fibulin-1"/>
    <property type="match status" value="2"/>
</dbReference>
<dbReference type="PANTHER" id="PTHR45836">
    <property type="entry name" value="SLIT HOMOLOG"/>
    <property type="match status" value="1"/>
</dbReference>
<sequence length="1237" mass="138520">MKKLQFHVNLCTNSLHFNCFVFISTLWILFLYSPLINCAKFDYKWNQRVNPYNNNNNNSYEGTSIYFTRNNQPSGSSLSPFKVQRGIRYTSSQVSNPWHHSYRNQAYRNHLSQQPTAYEYQRHQKPYLENSNQVYTYHSNPIRKYSQDWWRNNYLSGKYSGKPDDYRRRNQSPTDKQVNDFVGNYPEDDKSPVDNSNKNEQDSIKYENTNKNFISPINRRNHVWNEKEQYWGYAPNSHARQWGTESSTYLWSQSAGQFNECIPPFCIPAECDYSVQGGTNCVQQPPCIGPNLCYQNDSLCIQGNQGKPCSVMNSTVCKQRFNLDCSFGCVMNGSKPLDVLCVCNPWSTPNNESSCVSVNLEIFKCPSGCNGRGHCDPETKKCICYPGFTGESCEIEPRCPPGLTGTNCEYDIDECLSGKSGCEQRCINTYGSFRCACENGYIISQEDPRRCKPSECLSRCPIGRGKCEQTGICECLPGYEGKWCESDVDECRLGTHKCDHICINTPGSYLCECHSGYKLDTTNRKSCHAVECNPRCVPNQGFCSDDSKCICRPGFTGIDCGEDINECQAGTHNCPQRCINTHGSFKCECFEGYEAQNNDGLVCISKCSSRCESNHGRCDRNGKCVCRHGFTGPDCSKDINECEIIPKICVQGCVNTYGAYYCTCDEGYHQDHRGGCLPNKCNPECVHGQGECLSNGTCLCHSGFKGQSCETDIDECKEGKHNCQHECINVPGSFKCSCHSGYKISTKDPSKCEPNSCPPHCVMENGKCKCGCYPGYTGPGCKHGVDSCSIKPCDQICVDLGEGKYVCKCSDGFEPSPSNPRRCQRICRDGFDCVYGNCRTVFTNDTDQTLCTCIEGFEGSRCENDINECLGEIGQKHLCDHRCINTLGSYQCFCDPGYELQSDGRTCRKQLKRETECSGRCLNGGTCTPSGGCVCQSGFEGQYCEKIKSICEALNLCDQQCFAKEDGTYHCGCDPGYELQADGHSCVMKSSCDSECENNGRCFEGRCICTSNFEGERCEQDKNECLDPSFQHGCTHQCVNTYGSYECICPLGYRRLADKRTCVKENGISCDPPCQNGGTCRPGNLCECTHGYEGFQCELDINECARLRPCDPDFGICKNTPGGYNCQCVPGYKLMYDGKHCIDNERAKQQPHLVFRGRGSKGVVIASRLTNSTNTNLTRYYPRRMKKRSLLSGISGPIRLNTKIIQTKRSQQSLLHGQKDTTLLKKGDLGILKFSRV</sequence>
<dbReference type="PROSITE" id="PS00022">
    <property type="entry name" value="EGF_1"/>
    <property type="match status" value="9"/>
</dbReference>
<dbReference type="GO" id="GO:0005509">
    <property type="term" value="F:calcium ion binding"/>
    <property type="evidence" value="ECO:0007669"/>
    <property type="project" value="InterPro"/>
</dbReference>
<dbReference type="InterPro" id="IPR009030">
    <property type="entry name" value="Growth_fac_rcpt_cys_sf"/>
</dbReference>
<feature type="domain" description="EGF-like" evidence="9">
    <location>
        <begin position="784"/>
        <end position="824"/>
    </location>
</feature>
<dbReference type="PROSITE" id="PS01187">
    <property type="entry name" value="EGF_CA"/>
    <property type="match status" value="6"/>
</dbReference>
<feature type="domain" description="EGF-like" evidence="9">
    <location>
        <begin position="361"/>
        <end position="394"/>
    </location>
</feature>
<feature type="domain" description="EGF-like" evidence="9">
    <location>
        <begin position="1066"/>
        <end position="1098"/>
    </location>
</feature>
<evidence type="ECO:0000256" key="1">
    <source>
        <dbReference type="ARBA" id="ARBA00022536"/>
    </source>
</evidence>
<dbReference type="GO" id="GO:0005886">
    <property type="term" value="C:plasma membrane"/>
    <property type="evidence" value="ECO:0007669"/>
    <property type="project" value="TreeGrafter"/>
</dbReference>
<dbReference type="PROSITE" id="PS00010">
    <property type="entry name" value="ASX_HYDROXYL"/>
    <property type="match status" value="5"/>
</dbReference>
<dbReference type="GO" id="GO:0007411">
    <property type="term" value="P:axon guidance"/>
    <property type="evidence" value="ECO:0007669"/>
    <property type="project" value="TreeGrafter"/>
</dbReference>
<feature type="compositionally biased region" description="Basic and acidic residues" evidence="7">
    <location>
        <begin position="187"/>
        <end position="205"/>
    </location>
</feature>
<feature type="transmembrane region" description="Helical" evidence="8">
    <location>
        <begin position="12"/>
        <end position="32"/>
    </location>
</feature>
<keyword evidence="3" id="KW-0677">Repeat</keyword>
<feature type="disulfide bond" evidence="6">
    <location>
        <begin position="935"/>
        <end position="944"/>
    </location>
</feature>
<feature type="region of interest" description="Disordered" evidence="7">
    <location>
        <begin position="160"/>
        <end position="209"/>
    </location>
</feature>
<keyword evidence="1 6" id="KW-0245">EGF-like domain</keyword>
<feature type="domain" description="EGF-like" evidence="9">
    <location>
        <begin position="487"/>
        <end position="523"/>
    </location>
</feature>
<comment type="caution">
    <text evidence="6">Lacks conserved residue(s) required for the propagation of feature annotation.</text>
</comment>
<dbReference type="GO" id="GO:0043235">
    <property type="term" value="C:receptor complex"/>
    <property type="evidence" value="ECO:0007669"/>
    <property type="project" value="TreeGrafter"/>
</dbReference>
<evidence type="ECO:0000256" key="6">
    <source>
        <dbReference type="PROSITE-ProRule" id="PRU00076"/>
    </source>
</evidence>
<dbReference type="SUPFAM" id="SSF57184">
    <property type="entry name" value="Growth factor receptor domain"/>
    <property type="match status" value="5"/>
</dbReference>
<evidence type="ECO:0000259" key="9">
    <source>
        <dbReference type="PROSITE" id="PS50026"/>
    </source>
</evidence>
<evidence type="ECO:0000256" key="2">
    <source>
        <dbReference type="ARBA" id="ARBA00022729"/>
    </source>
</evidence>
<evidence type="ECO:0000256" key="3">
    <source>
        <dbReference type="ARBA" id="ARBA00022737"/>
    </source>
</evidence>
<dbReference type="PRINTS" id="PR00011">
    <property type="entry name" value="EGFLAMININ"/>
</dbReference>
<feature type="disulfide bond" evidence="6">
    <location>
        <begin position="700"/>
        <end position="709"/>
    </location>
</feature>
<evidence type="ECO:0000256" key="4">
    <source>
        <dbReference type="ARBA" id="ARBA00023157"/>
    </source>
</evidence>
<feature type="disulfide bond" evidence="6">
    <location>
        <begin position="475"/>
        <end position="484"/>
    </location>
</feature>
<evidence type="ECO:0000256" key="8">
    <source>
        <dbReference type="SAM" id="Phobius"/>
    </source>
</evidence>
<dbReference type="InterPro" id="IPR051355">
    <property type="entry name" value="Notch/Slit_guidance"/>
</dbReference>
<feature type="domain" description="EGF-like" evidence="9">
    <location>
        <begin position="1100"/>
        <end position="1142"/>
    </location>
</feature>
<protein>
    <recommendedName>
        <fullName evidence="9">EGF-like domain-containing protein</fullName>
    </recommendedName>
</protein>
<dbReference type="Pfam" id="PF07645">
    <property type="entry name" value="EGF_CA"/>
    <property type="match status" value="8"/>
</dbReference>
<dbReference type="GO" id="GO:0009986">
    <property type="term" value="C:cell surface"/>
    <property type="evidence" value="ECO:0007669"/>
    <property type="project" value="TreeGrafter"/>
</dbReference>
<evidence type="ECO:0000256" key="5">
    <source>
        <dbReference type="ARBA" id="ARBA00023180"/>
    </source>
</evidence>
<feature type="domain" description="EGF-like" evidence="9">
    <location>
        <begin position="528"/>
        <end position="561"/>
    </location>
</feature>
<feature type="disulfide bond" evidence="6">
    <location>
        <begin position="384"/>
        <end position="393"/>
    </location>
</feature>
<keyword evidence="4 6" id="KW-1015">Disulfide bond</keyword>
<feature type="domain" description="EGF-like" evidence="9">
    <location>
        <begin position="865"/>
        <end position="908"/>
    </location>
</feature>
<dbReference type="PROSITE" id="PS50026">
    <property type="entry name" value="EGF_3"/>
    <property type="match status" value="12"/>
</dbReference>
<dbReference type="FunFam" id="2.10.25.10:FF:000010">
    <property type="entry name" value="Pro-epidermal growth factor"/>
    <property type="match status" value="1"/>
</dbReference>
<keyword evidence="8" id="KW-1133">Transmembrane helix</keyword>
<dbReference type="FunFam" id="2.10.25.10:FF:000038">
    <property type="entry name" value="Fibrillin 2"/>
    <property type="match status" value="1"/>
</dbReference>
<evidence type="ECO:0000313" key="11">
    <source>
        <dbReference type="WBParaSite" id="TREG1_34520.1"/>
    </source>
</evidence>
<feature type="disulfide bond" evidence="6">
    <location>
        <begin position="1070"/>
        <end position="1080"/>
    </location>
</feature>
<dbReference type="PANTHER" id="PTHR45836:SF13">
    <property type="entry name" value="PROTEIN CRUMBS"/>
    <property type="match status" value="1"/>
</dbReference>
<feature type="domain" description="EGF-like" evidence="9">
    <location>
        <begin position="452"/>
        <end position="485"/>
    </location>
</feature>